<protein>
    <submittedName>
        <fullName evidence="2">Uncharacterized protein</fullName>
    </submittedName>
</protein>
<evidence type="ECO:0000313" key="5">
    <source>
        <dbReference type="Proteomes" id="UP000532204"/>
    </source>
</evidence>
<dbReference type="RefSeq" id="WP_032354427.1">
    <property type="nucleotide sequence ID" value="NZ_CABGZL010000074.1"/>
</dbReference>
<dbReference type="EMBL" id="CP070393">
    <property type="protein sequence ID" value="QRZ95533.1"/>
    <property type="molecule type" value="Genomic_DNA"/>
</dbReference>
<dbReference type="EMBL" id="PPHQ01000042">
    <property type="protein sequence ID" value="PNY64884.1"/>
    <property type="molecule type" value="Genomic_DNA"/>
</dbReference>
<sequence length="79" mass="8855">MKKETFINVTADCSSPNSTTGEIEALKYMIAVMFSVLDQNEKNAIIYQLTEHADNPYIKSNIEMLLPMKDIGKPTETKG</sequence>
<evidence type="ECO:0000313" key="1">
    <source>
        <dbReference type="EMBL" id="EFC9752274.1"/>
    </source>
</evidence>
<reference evidence="2 4" key="1">
    <citation type="submission" date="2018-01" db="EMBL/GenBank/DDBJ databases">
        <title>Draft Genomic Sequencing Of Potential Extraintestinal Pathogenic Escherichia coli B8S18 Isolated From Retail Chicken Skin.</title>
        <authorList>
            <person name="Xu A."/>
            <person name="Tilman S."/>
            <person name="Wisser-Parker K."/>
            <person name="Sheen S."/>
            <person name="Sommers C."/>
        </authorList>
    </citation>
    <scope>NUCLEOTIDE SEQUENCE [LARGE SCALE GENOMIC DNA]</scope>
    <source>
        <strain evidence="2 4">B8S18Com</strain>
    </source>
</reference>
<reference evidence="3" key="3">
    <citation type="submission" date="2021-02" db="EMBL/GenBank/DDBJ databases">
        <title>Co-localization of colistin and carbapenem -resistance genes on a novel transferable IncHI2 plasmid in Escherichia coli from chicken-origin.</title>
        <authorList>
            <person name="Hoffmann M."/>
            <person name="Balkey M."/>
            <person name="Ronco T."/>
            <person name="Hendriksen R.S."/>
        </authorList>
    </citation>
    <scope>NUCLEOTIDE SEQUENCE</scope>
    <source>
        <strain evidence="3">CFSAN083829</strain>
    </source>
</reference>
<evidence type="ECO:0000313" key="3">
    <source>
        <dbReference type="EMBL" id="QRZ95533.1"/>
    </source>
</evidence>
<dbReference type="Proteomes" id="UP000663166">
    <property type="component" value="Chromosome"/>
</dbReference>
<gene>
    <name evidence="2" type="ORF">C2M16_26495</name>
    <name evidence="1" type="ORF">E6D34_24085</name>
    <name evidence="3" type="ORF">JNP96_16690</name>
</gene>
<dbReference type="Proteomes" id="UP000236598">
    <property type="component" value="Unassembled WGS sequence"/>
</dbReference>
<dbReference type="EMBL" id="AASEBA010000078">
    <property type="protein sequence ID" value="EFC9752274.1"/>
    <property type="molecule type" value="Genomic_DNA"/>
</dbReference>
<evidence type="ECO:0000313" key="2">
    <source>
        <dbReference type="EMBL" id="PNY64884.1"/>
    </source>
</evidence>
<dbReference type="AlphaFoldDB" id="A0A0D8VZ72"/>
<accession>A0A0D8VZ72</accession>
<evidence type="ECO:0000313" key="4">
    <source>
        <dbReference type="Proteomes" id="UP000236598"/>
    </source>
</evidence>
<organism evidence="2 4">
    <name type="scientific">Escherichia coli</name>
    <dbReference type="NCBI Taxonomy" id="562"/>
    <lineage>
        <taxon>Bacteria</taxon>
        <taxon>Pseudomonadati</taxon>
        <taxon>Pseudomonadota</taxon>
        <taxon>Gammaproteobacteria</taxon>
        <taxon>Enterobacterales</taxon>
        <taxon>Enterobacteriaceae</taxon>
        <taxon>Escherichia</taxon>
    </lineage>
</organism>
<proteinExistence type="predicted"/>
<dbReference type="Proteomes" id="UP000532204">
    <property type="component" value="Unassembled WGS sequence"/>
</dbReference>
<name>A0A0D8VZ72_ECOLX</name>
<reference evidence="1 5" key="2">
    <citation type="submission" date="2019-05" db="EMBL/GenBank/DDBJ databases">
        <authorList>
            <consortium name="NARMS: The National Antimicrobial Resistance Monitoring System"/>
        </authorList>
    </citation>
    <scope>NUCLEOTIDE SEQUENCE [LARGE SCALE GENOMIC DNA]</scope>
    <source>
        <strain evidence="1 5">CVM N18EC122</strain>
    </source>
</reference>